<proteinExistence type="predicted"/>
<dbReference type="Proteomes" id="UP000051276">
    <property type="component" value="Unassembled WGS sequence"/>
</dbReference>
<dbReference type="EMBL" id="LMXI01000570">
    <property type="protein sequence ID" value="KRT57222.1"/>
    <property type="molecule type" value="Genomic_DNA"/>
</dbReference>
<reference evidence="3 4" key="1">
    <citation type="submission" date="2015-11" db="EMBL/GenBank/DDBJ databases">
        <title>The genome of Candidatus Endoriftia persephone in Ridgeia piscesae and population structure of the North Eastern Pacific vestimentiferan symbionts.</title>
        <authorList>
            <person name="Perez M."/>
            <person name="Juniper K.S."/>
        </authorList>
    </citation>
    <scope>NUCLEOTIDE SEQUENCE [LARGE SCALE GENOMIC DNA]</scope>
    <source>
        <strain evidence="2">Ind10</strain>
        <strain evidence="1">Ind11</strain>
    </source>
</reference>
<evidence type="ECO:0000313" key="1">
    <source>
        <dbReference type="EMBL" id="KRT55885.1"/>
    </source>
</evidence>
<sequence length="535" mass="60533">MFSLFNNRADLMDQTLFSVPAPDSTQSPLVETHPGQLRQWVASLPYASPERVAEFVIANLSLLNRHPDRVKDRAELMEIYRMPSTRLCRIPIGKRGAPDILQIRRLLTEMAYGYKHIINECLNNRSWLKQRKRLLHSIFYALKFLALEQFVAFEGYDCRSRKSLSEVLKLYALAEQQNLHNEIIDDHDQAGDETSTISHQTKRIILVSLLDPCHLEPGEARICFDFLNQYAGKAKFGSVTATGDAAGRFVIDMSGMKPPRPFDPDISPNLDPRRYRRFSLTSVSKRIHRAQQKIAMNGEEPPPGLQHLPPEEAILILRRILKSWHIQQQRGADRQNRPRRVAIALGVTSIHHYLQTLAIQNESSSDSSFSVILNGNLGADYAPQHKSFECMQVDQSASGVALQLQLSQSSSPQVGQLLLITASEDENSSDWRIGVVRRAMRKGNSSLELGVQFIRGHVSPITLRTLNKGKEEQPGRRALFIDRGHKHRGSVIVSRNSLELDQGYRVDEQTPDPVIVLMQLAEATPGFARYRLKDT</sequence>
<name>A0A0T5YZE1_9GAMM</name>
<evidence type="ECO:0000313" key="3">
    <source>
        <dbReference type="Proteomes" id="UP000051276"/>
    </source>
</evidence>
<dbReference type="AlphaFoldDB" id="A0A0T5YZE1"/>
<dbReference type="STRING" id="54398.Ga0074115_12634"/>
<organism evidence="1 4">
    <name type="scientific">endosymbiont of Ridgeia piscesae</name>
    <dbReference type="NCBI Taxonomy" id="54398"/>
    <lineage>
        <taxon>Bacteria</taxon>
        <taxon>Pseudomonadati</taxon>
        <taxon>Pseudomonadota</taxon>
        <taxon>Gammaproteobacteria</taxon>
        <taxon>sulfur-oxidizing symbionts</taxon>
    </lineage>
</organism>
<evidence type="ECO:0008006" key="5">
    <source>
        <dbReference type="Google" id="ProtNLM"/>
    </source>
</evidence>
<keyword evidence="4" id="KW-1185">Reference proteome</keyword>
<comment type="caution">
    <text evidence="1">The sequence shown here is derived from an EMBL/GenBank/DDBJ whole genome shotgun (WGS) entry which is preliminary data.</text>
</comment>
<evidence type="ECO:0000313" key="4">
    <source>
        <dbReference type="Proteomes" id="UP000051634"/>
    </source>
</evidence>
<protein>
    <recommendedName>
        <fullName evidence="5">PilZ domain-containing protein</fullName>
    </recommendedName>
</protein>
<dbReference type="OrthoDB" id="7068050at2"/>
<evidence type="ECO:0000313" key="2">
    <source>
        <dbReference type="EMBL" id="KRT57222.1"/>
    </source>
</evidence>
<dbReference type="EMBL" id="LDXT01000071">
    <property type="protein sequence ID" value="KRT55885.1"/>
    <property type="molecule type" value="Genomic_DNA"/>
</dbReference>
<gene>
    <name evidence="1" type="ORF">Ga0074115_12634</name>
    <name evidence="2" type="ORF">Ga0076813_11242</name>
</gene>
<accession>A0A0T5YZE1</accession>
<dbReference type="Proteomes" id="UP000051634">
    <property type="component" value="Unassembled WGS sequence"/>
</dbReference>